<comment type="caution">
    <text evidence="1">The sequence shown here is derived from an EMBL/GenBank/DDBJ whole genome shotgun (WGS) entry which is preliminary data.</text>
</comment>
<dbReference type="Proteomes" id="UP001630127">
    <property type="component" value="Unassembled WGS sequence"/>
</dbReference>
<sequence>SASKHSYSRRADVKRQLFPPSGCRAIYRIFPFLSPSMAENMEDEQPKPILMSEPSAF</sequence>
<protein>
    <submittedName>
        <fullName evidence="1">Uncharacterized protein</fullName>
    </submittedName>
</protein>
<dbReference type="AlphaFoldDB" id="A0ABD2Z3E1"/>
<evidence type="ECO:0000313" key="2">
    <source>
        <dbReference type="Proteomes" id="UP001630127"/>
    </source>
</evidence>
<feature type="non-terminal residue" evidence="1">
    <location>
        <position position="57"/>
    </location>
</feature>
<keyword evidence="2" id="KW-1185">Reference proteome</keyword>
<organism evidence="1 2">
    <name type="scientific">Cinchona calisaya</name>
    <dbReference type="NCBI Taxonomy" id="153742"/>
    <lineage>
        <taxon>Eukaryota</taxon>
        <taxon>Viridiplantae</taxon>
        <taxon>Streptophyta</taxon>
        <taxon>Embryophyta</taxon>
        <taxon>Tracheophyta</taxon>
        <taxon>Spermatophyta</taxon>
        <taxon>Magnoliopsida</taxon>
        <taxon>eudicotyledons</taxon>
        <taxon>Gunneridae</taxon>
        <taxon>Pentapetalae</taxon>
        <taxon>asterids</taxon>
        <taxon>lamiids</taxon>
        <taxon>Gentianales</taxon>
        <taxon>Rubiaceae</taxon>
        <taxon>Cinchonoideae</taxon>
        <taxon>Cinchoneae</taxon>
        <taxon>Cinchona</taxon>
    </lineage>
</organism>
<accession>A0ABD2Z3E1</accession>
<gene>
    <name evidence="1" type="ORF">ACH5RR_026678</name>
</gene>
<feature type="non-terminal residue" evidence="1">
    <location>
        <position position="1"/>
    </location>
</feature>
<name>A0ABD2Z3E1_9GENT</name>
<proteinExistence type="predicted"/>
<reference evidence="1 2" key="1">
    <citation type="submission" date="2024-11" db="EMBL/GenBank/DDBJ databases">
        <title>A near-complete genome assembly of Cinchona calisaya.</title>
        <authorList>
            <person name="Lian D.C."/>
            <person name="Zhao X.W."/>
            <person name="Wei L."/>
        </authorList>
    </citation>
    <scope>NUCLEOTIDE SEQUENCE [LARGE SCALE GENOMIC DNA]</scope>
    <source>
        <tissue evidence="1">Nenye</tissue>
    </source>
</reference>
<dbReference type="EMBL" id="JBJUIK010000011">
    <property type="protein sequence ID" value="KAL3513961.1"/>
    <property type="molecule type" value="Genomic_DNA"/>
</dbReference>
<evidence type="ECO:0000313" key="1">
    <source>
        <dbReference type="EMBL" id="KAL3513961.1"/>
    </source>
</evidence>